<comment type="pathway">
    <text evidence="7">Metabolic intermediate biosynthesis; chorismate biosynthesis; chorismate from D-erythrose 4-phosphate and phosphoenolpyruvate: step 5/7.</text>
</comment>
<keyword evidence="3 7" id="KW-0547">Nucleotide-binding</keyword>
<feature type="binding site" evidence="7">
    <location>
        <begin position="12"/>
        <end position="17"/>
    </location>
    <ligand>
        <name>ATP</name>
        <dbReference type="ChEBI" id="CHEBI:30616"/>
    </ligand>
</feature>
<comment type="catalytic activity">
    <reaction evidence="7">
        <text>shikimate + ATP = 3-phosphoshikimate + ADP + H(+)</text>
        <dbReference type="Rhea" id="RHEA:13121"/>
        <dbReference type="ChEBI" id="CHEBI:15378"/>
        <dbReference type="ChEBI" id="CHEBI:30616"/>
        <dbReference type="ChEBI" id="CHEBI:36208"/>
        <dbReference type="ChEBI" id="CHEBI:145989"/>
        <dbReference type="ChEBI" id="CHEBI:456216"/>
        <dbReference type="EC" id="2.7.1.71"/>
    </reaction>
</comment>
<dbReference type="EC" id="2.7.1.71" evidence="7"/>
<proteinExistence type="inferred from homology"/>
<dbReference type="HAMAP" id="MF_00109">
    <property type="entry name" value="Shikimate_kinase"/>
    <property type="match status" value="1"/>
</dbReference>
<dbReference type="CDD" id="cd00464">
    <property type="entry name" value="SK"/>
    <property type="match status" value="1"/>
</dbReference>
<accession>A0AAN5AJY2</accession>
<dbReference type="GO" id="GO:0009423">
    <property type="term" value="P:chorismate biosynthetic process"/>
    <property type="evidence" value="ECO:0007669"/>
    <property type="project" value="UniProtKB-UniRule"/>
</dbReference>
<dbReference type="PANTHER" id="PTHR21087">
    <property type="entry name" value="SHIKIMATE KINASE"/>
    <property type="match status" value="1"/>
</dbReference>
<sequence>MHKKIFLVGMPGSGKTTLGKPIAAKLGLPFFDLDQIIEEKEQMEIKDIFSQKGEAYFREAEANLLRDFSLKNDTFLLSTGGGTACFHKGMQFMNETGLTIFINVPYEELFRRLHGNGTDDRPLLKGKSQEELERELEGKVMERLPYYNKAQISIKGGNLSPEEILNLL</sequence>
<evidence type="ECO:0000256" key="3">
    <source>
        <dbReference type="ARBA" id="ARBA00022741"/>
    </source>
</evidence>
<evidence type="ECO:0000256" key="4">
    <source>
        <dbReference type="ARBA" id="ARBA00022777"/>
    </source>
</evidence>
<keyword evidence="6 7" id="KW-0057">Aromatic amino acid biosynthesis</keyword>
<dbReference type="RefSeq" id="WP_338237514.1">
    <property type="nucleotide sequence ID" value="NZ_BQKE01000001.1"/>
</dbReference>
<comment type="subunit">
    <text evidence="7">Monomer.</text>
</comment>
<comment type="similarity">
    <text evidence="7">Belongs to the shikimate kinase family.</text>
</comment>
<reference evidence="8 9" key="1">
    <citation type="submission" date="2021-12" db="EMBL/GenBank/DDBJ databases">
        <title>Genome sequencing of bacteria with rrn-lacking chromosome and rrn-plasmid.</title>
        <authorList>
            <person name="Anda M."/>
            <person name="Iwasaki W."/>
        </authorList>
    </citation>
    <scope>NUCLEOTIDE SEQUENCE [LARGE SCALE GENOMIC DNA]</scope>
    <source>
        <strain evidence="8 9">NBRC 15940</strain>
    </source>
</reference>
<evidence type="ECO:0000256" key="7">
    <source>
        <dbReference type="HAMAP-Rule" id="MF_00109"/>
    </source>
</evidence>
<dbReference type="PRINTS" id="PR01100">
    <property type="entry name" value="SHIKIMTKNASE"/>
</dbReference>
<feature type="binding site" evidence="7">
    <location>
        <position position="16"/>
    </location>
    <ligand>
        <name>Mg(2+)</name>
        <dbReference type="ChEBI" id="CHEBI:18420"/>
    </ligand>
</feature>
<keyword evidence="5 7" id="KW-0067">ATP-binding</keyword>
<comment type="subcellular location">
    <subcellularLocation>
        <location evidence="7">Cytoplasm</location>
    </subcellularLocation>
</comment>
<dbReference type="SUPFAM" id="SSF52540">
    <property type="entry name" value="P-loop containing nucleoside triphosphate hydrolases"/>
    <property type="match status" value="1"/>
</dbReference>
<dbReference type="Pfam" id="PF01202">
    <property type="entry name" value="SKI"/>
    <property type="match status" value="1"/>
</dbReference>
<dbReference type="PANTHER" id="PTHR21087:SF16">
    <property type="entry name" value="SHIKIMATE KINASE 1, CHLOROPLASTIC"/>
    <property type="match status" value="1"/>
</dbReference>
<evidence type="ECO:0000256" key="1">
    <source>
        <dbReference type="ARBA" id="ARBA00022605"/>
    </source>
</evidence>
<evidence type="ECO:0000313" key="8">
    <source>
        <dbReference type="EMBL" id="GJM62170.1"/>
    </source>
</evidence>
<evidence type="ECO:0000256" key="5">
    <source>
        <dbReference type="ARBA" id="ARBA00022840"/>
    </source>
</evidence>
<keyword evidence="7" id="KW-0963">Cytoplasm</keyword>
<dbReference type="InterPro" id="IPR000623">
    <property type="entry name" value="Shikimate_kinase/TSH1"/>
</dbReference>
<evidence type="ECO:0000256" key="6">
    <source>
        <dbReference type="ARBA" id="ARBA00023141"/>
    </source>
</evidence>
<dbReference type="GO" id="GO:0005829">
    <property type="term" value="C:cytosol"/>
    <property type="evidence" value="ECO:0007669"/>
    <property type="project" value="TreeGrafter"/>
</dbReference>
<keyword evidence="4 7" id="KW-0418">Kinase</keyword>
<feature type="binding site" evidence="7">
    <location>
        <position position="81"/>
    </location>
    <ligand>
        <name>substrate</name>
    </ligand>
</feature>
<name>A0AAN5AJY2_9BACT</name>
<dbReference type="Gene3D" id="3.40.50.300">
    <property type="entry name" value="P-loop containing nucleotide triphosphate hydrolases"/>
    <property type="match status" value="1"/>
</dbReference>
<dbReference type="GO" id="GO:0000287">
    <property type="term" value="F:magnesium ion binding"/>
    <property type="evidence" value="ECO:0007669"/>
    <property type="project" value="UniProtKB-UniRule"/>
</dbReference>
<comment type="function">
    <text evidence="7">Catalyzes the specific phosphorylation of the 3-hydroxyl group of shikimic acid using ATP as a cosubstrate.</text>
</comment>
<dbReference type="Proteomes" id="UP001310022">
    <property type="component" value="Unassembled WGS sequence"/>
</dbReference>
<keyword evidence="1 7" id="KW-0028">Amino-acid biosynthesis</keyword>
<comment type="caution">
    <text evidence="8">The sequence shown here is derived from an EMBL/GenBank/DDBJ whole genome shotgun (WGS) entry which is preliminary data.</text>
</comment>
<organism evidence="8 9">
    <name type="scientific">Persicobacter diffluens</name>
    <dbReference type="NCBI Taxonomy" id="981"/>
    <lineage>
        <taxon>Bacteria</taxon>
        <taxon>Pseudomonadati</taxon>
        <taxon>Bacteroidota</taxon>
        <taxon>Cytophagia</taxon>
        <taxon>Cytophagales</taxon>
        <taxon>Persicobacteraceae</taxon>
        <taxon>Persicobacter</taxon>
    </lineage>
</organism>
<dbReference type="GO" id="GO:0009073">
    <property type="term" value="P:aromatic amino acid family biosynthetic process"/>
    <property type="evidence" value="ECO:0007669"/>
    <property type="project" value="UniProtKB-KW"/>
</dbReference>
<comment type="caution">
    <text evidence="7">Lacks conserved residue(s) required for the propagation of feature annotation.</text>
</comment>
<evidence type="ECO:0000313" key="9">
    <source>
        <dbReference type="Proteomes" id="UP001310022"/>
    </source>
</evidence>
<feature type="binding site" evidence="7">
    <location>
        <position position="34"/>
    </location>
    <ligand>
        <name>substrate</name>
    </ligand>
</feature>
<dbReference type="GO" id="GO:0008652">
    <property type="term" value="P:amino acid biosynthetic process"/>
    <property type="evidence" value="ECO:0007669"/>
    <property type="project" value="UniProtKB-KW"/>
</dbReference>
<dbReference type="GO" id="GO:0004765">
    <property type="term" value="F:shikimate kinase activity"/>
    <property type="evidence" value="ECO:0007669"/>
    <property type="project" value="UniProtKB-UniRule"/>
</dbReference>
<keyword evidence="2 7" id="KW-0808">Transferase</keyword>
<dbReference type="InterPro" id="IPR031322">
    <property type="entry name" value="Shikimate/glucono_kinase"/>
</dbReference>
<dbReference type="GO" id="GO:0005524">
    <property type="term" value="F:ATP binding"/>
    <property type="evidence" value="ECO:0007669"/>
    <property type="project" value="UniProtKB-UniRule"/>
</dbReference>
<dbReference type="AlphaFoldDB" id="A0AAN5AJY2"/>
<protein>
    <recommendedName>
        <fullName evidence="7">Shikimate kinase</fullName>
        <shortName evidence="7">SK</shortName>
        <ecNumber evidence="7">2.7.1.71</ecNumber>
    </recommendedName>
</protein>
<keyword evidence="7" id="KW-0479">Metal-binding</keyword>
<dbReference type="InterPro" id="IPR027417">
    <property type="entry name" value="P-loop_NTPase"/>
</dbReference>
<keyword evidence="7" id="KW-0460">Magnesium</keyword>
<feature type="binding site" evidence="7">
    <location>
        <position position="143"/>
    </location>
    <ligand>
        <name>substrate</name>
    </ligand>
</feature>
<dbReference type="EMBL" id="BQKE01000001">
    <property type="protein sequence ID" value="GJM62170.1"/>
    <property type="molecule type" value="Genomic_DNA"/>
</dbReference>
<gene>
    <name evidence="7 8" type="primary">aroK</name>
    <name evidence="8" type="ORF">PEDI_27220</name>
</gene>
<evidence type="ECO:0000256" key="2">
    <source>
        <dbReference type="ARBA" id="ARBA00022679"/>
    </source>
</evidence>
<keyword evidence="9" id="KW-1185">Reference proteome</keyword>
<feature type="binding site" evidence="7">
    <location>
        <position position="121"/>
    </location>
    <ligand>
        <name>ATP</name>
        <dbReference type="ChEBI" id="CHEBI:30616"/>
    </ligand>
</feature>
<feature type="binding site" evidence="7">
    <location>
        <position position="58"/>
    </location>
    <ligand>
        <name>substrate</name>
    </ligand>
</feature>
<comment type="cofactor">
    <cofactor evidence="7">
        <name>Mg(2+)</name>
        <dbReference type="ChEBI" id="CHEBI:18420"/>
    </cofactor>
    <text evidence="7">Binds 1 Mg(2+) ion per subunit.</text>
</comment>